<name>K9WRD6_9CYAN</name>
<dbReference type="GO" id="GO:0003676">
    <property type="term" value="F:nucleic acid binding"/>
    <property type="evidence" value="ECO:0007669"/>
    <property type="project" value="InterPro"/>
</dbReference>
<keyword evidence="3" id="KW-0378">Hydrolase</keyword>
<evidence type="ECO:0000313" key="4">
    <source>
        <dbReference type="Proteomes" id="UP000010471"/>
    </source>
</evidence>
<feature type="domain" description="Helicase ATP-binding" evidence="2">
    <location>
        <begin position="182"/>
        <end position="470"/>
    </location>
</feature>
<geneLocation type="plasmid" evidence="3 4">
    <name>pMIC7113.07</name>
</geneLocation>
<keyword evidence="3" id="KW-0347">Helicase</keyword>
<accession>K9WRD6</accession>
<keyword evidence="3" id="KW-0067">ATP-binding</keyword>
<dbReference type="EMBL" id="CP003637">
    <property type="protein sequence ID" value="AFZ22349.1"/>
    <property type="molecule type" value="Genomic_DNA"/>
</dbReference>
<dbReference type="RefSeq" id="WP_015211593.1">
    <property type="nucleotide sequence ID" value="NC_019762.1"/>
</dbReference>
<gene>
    <name evidence="3" type="ORF">Mic7113_6789</name>
</gene>
<reference evidence="3 4" key="1">
    <citation type="submission" date="2012-06" db="EMBL/GenBank/DDBJ databases">
        <title>Finished plasmid 7 of genome of Microcoleus sp. PCC 7113.</title>
        <authorList>
            <consortium name="US DOE Joint Genome Institute"/>
            <person name="Gugger M."/>
            <person name="Coursin T."/>
            <person name="Rippka R."/>
            <person name="Tandeau De Marsac N."/>
            <person name="Huntemann M."/>
            <person name="Wei C.-L."/>
            <person name="Han J."/>
            <person name="Detter J.C."/>
            <person name="Han C."/>
            <person name="Tapia R."/>
            <person name="Chen A."/>
            <person name="Kyrpides N."/>
            <person name="Mavromatis K."/>
            <person name="Markowitz V."/>
            <person name="Szeto E."/>
            <person name="Ivanova N."/>
            <person name="Pagani I."/>
            <person name="Pati A."/>
            <person name="Goodwin L."/>
            <person name="Nordberg H.P."/>
            <person name="Cantor M.N."/>
            <person name="Hua S.X."/>
            <person name="Woyke T."/>
            <person name="Kerfeld C.A."/>
        </authorList>
    </citation>
    <scope>NUCLEOTIDE SEQUENCE [LARGE SCALE GENOMIC DNA]</scope>
    <source>
        <strain evidence="3 4">PCC 7113</strain>
        <plasmid evidence="3 4">pMIC7113.07</plasmid>
    </source>
</reference>
<dbReference type="KEGG" id="mic:Mic7113_6789"/>
<protein>
    <submittedName>
        <fullName evidence="3">Helicase family protein with metal-binding cysteine cluster</fullName>
    </submittedName>
</protein>
<dbReference type="GO" id="GO:0043138">
    <property type="term" value="F:3'-5' DNA helicase activity"/>
    <property type="evidence" value="ECO:0007669"/>
    <property type="project" value="TreeGrafter"/>
</dbReference>
<keyword evidence="3" id="KW-0614">Plasmid</keyword>
<dbReference type="GO" id="GO:0005524">
    <property type="term" value="F:ATP binding"/>
    <property type="evidence" value="ECO:0007669"/>
    <property type="project" value="InterPro"/>
</dbReference>
<dbReference type="Gene3D" id="3.40.50.300">
    <property type="entry name" value="P-loop containing nucleotide triphosphate hydrolases"/>
    <property type="match status" value="3"/>
</dbReference>
<dbReference type="Proteomes" id="UP000010471">
    <property type="component" value="Plasmid pMIC7113.07"/>
</dbReference>
<dbReference type="InterPro" id="IPR011545">
    <property type="entry name" value="DEAD/DEAH_box_helicase_dom"/>
</dbReference>
<sequence length="1672" mass="193392">MMSLNTKNTDQLILRHLEDIEQERINFGLYETYVTKADIIQRAQEKGENLDEAALEEGLASLEEQRWVLKLDENHYRSRISEIVRLLKNVKQRFRLNDAQSAPYLIQSIRVEFADRRRLARETEFQETIKQLFKNSKTLGLKHLDNARKAVQKGFCKALNIKLDEVRLTSVQERALQQITQKYFQRKGQGYVITGNTGSGKTEAALLPLLLGALQEKMNNIAGCKIILVYPRQTLAKNQLERLSQYVASINQQVYGMARSGVSNQDLTVGIVFGDTPLNDEELRNGYWKEGKPQKDKKPQRGGWEKQDEKYQLPYFTDKNGEPVYAVNLANGECTLKPADSSWELEGFKATRSAIQSNPPDVLIITTEMLHRWLMDAAFNDFFGLPTRRGFPPNFCAPRAVVFDEIHLYDTIHGAQIGLLIRRLRHRLQQAMRSYDGESWQYPLMLGMSATIGNPQKFWQELSGVPYVDEISPDEEKDMEDAQGREYFLFIRPETYSRGKPVGDASTAIQTIMAIAHNMRRRDRDGKEPPKFKSLVFQDSISKVKKLALEFHDAETNKNLARYRLQRSNFSQDVLTSPEFLDGEYWYFDAEDLDQYSTQRQPGTEARSLTSMPFPVYSGSGKGDIEILLQDIIFATTSLEVGYDDASIQFVMQHHAPRNPASFVQKKGRAGRSLQDRPITAVTLSQNSYKDAFYYQNPQLLYDPSEYRPPLNVDNYFVQQFQTIALIFDELARLRQRRDLLRGEFSSVEEHLDEIQQELDKSEIGQKLQYAYKCVTGKSFQKVHPNWREIWDWFKKRMLEDDIRYNFGKNNNLLQICPDLPDNLFSSINLPTVRVMFSGGGEPENWSGADEDISLAFLELAPGKITRRYNPRYHLYWRPLVAFVEPKENFKGRPVPNAVAMERYKYERRSENPGPFNSLLLKQLDQVWGSNWQDYLPLNVEQVYTQAVPQRFYRVRYLELWDFGKDLVNDPKHPNTEWLGAFKPDGSVDLRFGSKREQLDKLYPDKVRSVSPESNSYPLSFSVVKVNTAEQEEVEPRHRLELPPLFKGLVDNLDFYYGEVGENRSMLNVWEVQYGAEARIRLLPDEQLLRQGRKDPHAGMGQNTVRYISEHDGKPTLYGYDLKTEGVRVPYSYEQLRKVAESLFEEIWNDPKRKTHLQDQYLRFLLKSSSWQPKGVEHPLTAFDLRKVADIIATMRAESRATGTEKWQTFLNDLTNPDGLNNLVDMVRTKYWRDHRVFPEDFRERLVSTLTYSNSLTESQSDSAIQGTLFDITAFQAETTPSKEPPTPSNTRQLLEEQVFSKLGKKPEILDYLMDNIVHSLKQATRNLFLTEGSTRDEEIGSHSVLKLTYGKKPWDTSFYVYERNQDGNGATRLASEVLKENPTHLLKRWWEVTLSCPVGDEEDFLKRVLRDNKQLLLNFQETFFQSEPQDRPNPRDFLFPLVEGQVKDKDHDPLLQRLAGLLTSELSIAGQPLRRIGLQSELLHLEDALAERFKRPPTPRELAGYAATQVQQEPTNYPYLAQLMQRYEEHTQNLGLEDEDSEDTANALDRFLAQVENMSLSTCVDACPACLAASCDHGHIDVMRHTISRRYLKMVRHLLTQELTREYGQEPVENLVAIAQQNGGYVILEHQGEPDDAYRLQLKNQGFERIKRDFDHETFIGQQVFYYQGNT</sequence>
<dbReference type="GO" id="GO:0006289">
    <property type="term" value="P:nucleotide-excision repair"/>
    <property type="evidence" value="ECO:0007669"/>
    <property type="project" value="TreeGrafter"/>
</dbReference>
<feature type="region of interest" description="Disordered" evidence="1">
    <location>
        <begin position="284"/>
        <end position="306"/>
    </location>
</feature>
<evidence type="ECO:0000313" key="3">
    <source>
        <dbReference type="EMBL" id="AFZ22349.1"/>
    </source>
</evidence>
<dbReference type="GO" id="GO:0036297">
    <property type="term" value="P:interstrand cross-link repair"/>
    <property type="evidence" value="ECO:0007669"/>
    <property type="project" value="TreeGrafter"/>
</dbReference>
<proteinExistence type="predicted"/>
<dbReference type="PATRIC" id="fig|1173027.3.peg.7502"/>
<evidence type="ECO:0000256" key="1">
    <source>
        <dbReference type="SAM" id="MobiDB-lite"/>
    </source>
</evidence>
<dbReference type="PROSITE" id="PS51192">
    <property type="entry name" value="HELICASE_ATP_BIND_1"/>
    <property type="match status" value="1"/>
</dbReference>
<dbReference type="HOGENOM" id="CLU_241759_0_0_3"/>
<dbReference type="Pfam" id="PF00270">
    <property type="entry name" value="DEAD"/>
    <property type="match status" value="1"/>
</dbReference>
<dbReference type="PANTHER" id="PTHR47957">
    <property type="entry name" value="ATP-DEPENDENT HELICASE HRQ1"/>
    <property type="match status" value="1"/>
</dbReference>
<organism evidence="3 4">
    <name type="scientific">Allocoleopsis franciscana PCC 7113</name>
    <dbReference type="NCBI Taxonomy" id="1173027"/>
    <lineage>
        <taxon>Bacteria</taxon>
        <taxon>Bacillati</taxon>
        <taxon>Cyanobacteriota</taxon>
        <taxon>Cyanophyceae</taxon>
        <taxon>Coleofasciculales</taxon>
        <taxon>Coleofasciculaceae</taxon>
        <taxon>Allocoleopsis</taxon>
        <taxon>Allocoleopsis franciscana</taxon>
    </lineage>
</organism>
<dbReference type="SUPFAM" id="SSF52540">
    <property type="entry name" value="P-loop containing nucleoside triphosphate hydrolases"/>
    <property type="match status" value="1"/>
</dbReference>
<keyword evidence="3" id="KW-0547">Nucleotide-binding</keyword>
<dbReference type="InterPro" id="IPR014001">
    <property type="entry name" value="Helicase_ATP-bd"/>
</dbReference>
<dbReference type="SMART" id="SM00487">
    <property type="entry name" value="DEXDc"/>
    <property type="match status" value="1"/>
</dbReference>
<dbReference type="OrthoDB" id="9774462at2"/>
<dbReference type="InterPro" id="IPR027417">
    <property type="entry name" value="P-loop_NTPase"/>
</dbReference>
<keyword evidence="4" id="KW-1185">Reference proteome</keyword>
<evidence type="ECO:0000259" key="2">
    <source>
        <dbReference type="PROSITE" id="PS51192"/>
    </source>
</evidence>
<dbReference type="PANTHER" id="PTHR47957:SF3">
    <property type="entry name" value="ATP-DEPENDENT HELICASE HRQ1"/>
    <property type="match status" value="1"/>
</dbReference>